<dbReference type="Proteomes" id="UP000286402">
    <property type="component" value="Unassembled WGS sequence"/>
</dbReference>
<gene>
    <name evidence="1" type="ORF">BCY89_20195</name>
</gene>
<reference evidence="1 2" key="1">
    <citation type="submission" date="2016-07" db="EMBL/GenBank/DDBJ databases">
        <title>Genome analysis of Sphingobacterium siyangense T12B17.</title>
        <authorList>
            <person name="Xu D."/>
            <person name="Su Y."/>
            <person name="Zheng S."/>
        </authorList>
    </citation>
    <scope>NUCLEOTIDE SEQUENCE [LARGE SCALE GENOMIC DNA]</scope>
    <source>
        <strain evidence="1 2">T12B17</strain>
    </source>
</reference>
<dbReference type="PROSITE" id="PS51257">
    <property type="entry name" value="PROKAR_LIPOPROTEIN"/>
    <property type="match status" value="1"/>
</dbReference>
<dbReference type="Pfam" id="PF16407">
    <property type="entry name" value="PKD_2"/>
    <property type="match status" value="1"/>
</dbReference>
<organism evidence="1 2">
    <name type="scientific">Sphingobacterium siyangense</name>
    <dbReference type="NCBI Taxonomy" id="459529"/>
    <lineage>
        <taxon>Bacteria</taxon>
        <taxon>Pseudomonadati</taxon>
        <taxon>Bacteroidota</taxon>
        <taxon>Sphingobacteriia</taxon>
        <taxon>Sphingobacteriales</taxon>
        <taxon>Sphingobacteriaceae</taxon>
        <taxon>Sphingobacterium</taxon>
    </lineage>
</organism>
<comment type="caution">
    <text evidence="1">The sequence shown here is derived from an EMBL/GenBank/DDBJ whole genome shotgun (WGS) entry which is preliminary data.</text>
</comment>
<proteinExistence type="predicted"/>
<dbReference type="AlphaFoldDB" id="A0A420FAX2"/>
<keyword evidence="2" id="KW-1185">Reference proteome</keyword>
<name>A0A420FAX2_9SPHI</name>
<sequence>MKQMKFINRSFILFLALLIVGGCSKDLGNYNYKDTNAITITGLLEANHPTGRIYEIPFNDTIRLNPTVEGTLSASDTTQLTFEWKVDSVTISKSKNLFYVANKRYGKISAEFTVTDKSTGITSSYNCFLNIVNPYKWGYYVLTQNKSKEASLYCLSSITKKASFDQVLLPKLGKLGQNPVSISGTKKYGASSSDFYNVLTIGVQDAVNPVVVIDSREFVPTLLYNSSSYVGGGNFGLRPSQVMNDLYNDVIYVVNKGKFHVLRKGAIALPAFIDDPTDYQVAPNGVAAPLGNGRYFMSIYDEKNKKVRVWDNGITANEYVYINDYKDILGHELMNGKIFLACSYANIPSINHIYLFKQDNQLYSYRLDYGADYKPKSFSLLGTGPIPTSGSLGYVYFDGPTSRWFMAIGKTIYMASYLGVEFQKYVQLPADATGDIVKFKILDGKLMIATNDQSASKPGSIYIYNANTLAMEQSFPHVVDEIVDLHLGVLTQ</sequence>
<dbReference type="SUPFAM" id="SSF69304">
    <property type="entry name" value="Tricorn protease N-terminal domain"/>
    <property type="match status" value="1"/>
</dbReference>
<accession>A0A420FAX2</accession>
<evidence type="ECO:0000313" key="2">
    <source>
        <dbReference type="Proteomes" id="UP000286402"/>
    </source>
</evidence>
<dbReference type="InterPro" id="IPR032183">
    <property type="entry name" value="PKD-like"/>
</dbReference>
<dbReference type="EMBL" id="MCAQ01000030">
    <property type="protein sequence ID" value="RKF30123.1"/>
    <property type="molecule type" value="Genomic_DNA"/>
</dbReference>
<evidence type="ECO:0008006" key="3">
    <source>
        <dbReference type="Google" id="ProtNLM"/>
    </source>
</evidence>
<evidence type="ECO:0000313" key="1">
    <source>
        <dbReference type="EMBL" id="RKF30123.1"/>
    </source>
</evidence>
<protein>
    <recommendedName>
        <fullName evidence="3">PKD family protein</fullName>
    </recommendedName>
</protein>